<evidence type="ECO:0000256" key="2">
    <source>
        <dbReference type="ARBA" id="ARBA00022490"/>
    </source>
</evidence>
<dbReference type="HAMAP" id="MF_00772">
    <property type="entry name" value="OGT"/>
    <property type="match status" value="1"/>
</dbReference>
<dbReference type="InterPro" id="IPR014048">
    <property type="entry name" value="MethylDNA_cys_MeTrfase_DNA-bd"/>
</dbReference>
<keyword evidence="11" id="KW-1185">Reference proteome</keyword>
<dbReference type="SUPFAM" id="SSF46767">
    <property type="entry name" value="Methylated DNA-protein cysteine methyltransferase, C-terminal domain"/>
    <property type="match status" value="1"/>
</dbReference>
<dbReference type="InterPro" id="IPR023546">
    <property type="entry name" value="MGMT"/>
</dbReference>
<evidence type="ECO:0000256" key="4">
    <source>
        <dbReference type="ARBA" id="ARBA00022679"/>
    </source>
</evidence>
<dbReference type="PROSITE" id="PS00374">
    <property type="entry name" value="MGMT"/>
    <property type="match status" value="1"/>
</dbReference>
<dbReference type="EMBL" id="CP001359">
    <property type="protein sequence ID" value="ACL64379.1"/>
    <property type="molecule type" value="Genomic_DNA"/>
</dbReference>
<evidence type="ECO:0000256" key="6">
    <source>
        <dbReference type="ARBA" id="ARBA00023204"/>
    </source>
</evidence>
<proteinExistence type="inferred from homology"/>
<comment type="similarity">
    <text evidence="8">Belongs to the MGMT family.</text>
</comment>
<sequence>MTLEHVVVESPIGPVHLVSDGRALCALDLGDTPLLRPALARRFGPDLALRAGRDPLGLASRARAWFAGDLGALDGLPLDPGGTPFQRQVWAELRRIPAGETRSYGALAAALGRPGAARAVGLANGRNPIAIAIPCHRVIGADGSLTGYAGGLDRKRWLLAHERAALDGAALRAPTGLAQDPGAVGGENRAAMARATVRQSARTT</sequence>
<dbReference type="Gene3D" id="1.10.10.10">
    <property type="entry name" value="Winged helix-like DNA-binding domain superfamily/Winged helix DNA-binding domain"/>
    <property type="match status" value="1"/>
</dbReference>
<evidence type="ECO:0000313" key="10">
    <source>
        <dbReference type="EMBL" id="ACL64379.1"/>
    </source>
</evidence>
<comment type="catalytic activity">
    <reaction evidence="7 8">
        <text>a 6-O-methyl-2'-deoxyguanosine in DNA + L-cysteinyl-[protein] = S-methyl-L-cysteinyl-[protein] + a 2'-deoxyguanosine in DNA</text>
        <dbReference type="Rhea" id="RHEA:24000"/>
        <dbReference type="Rhea" id="RHEA-COMP:10131"/>
        <dbReference type="Rhea" id="RHEA-COMP:10132"/>
        <dbReference type="Rhea" id="RHEA-COMP:11367"/>
        <dbReference type="Rhea" id="RHEA-COMP:11368"/>
        <dbReference type="ChEBI" id="CHEBI:29950"/>
        <dbReference type="ChEBI" id="CHEBI:82612"/>
        <dbReference type="ChEBI" id="CHEBI:85445"/>
        <dbReference type="ChEBI" id="CHEBI:85448"/>
        <dbReference type="EC" id="2.1.1.63"/>
    </reaction>
</comment>
<comment type="miscellaneous">
    <text evidence="8">This enzyme catalyzes only one turnover and therefore is not strictly catalytic. According to one definition, an enzyme is a biocatalyst that acts repeatedly and over many reaction cycles.</text>
</comment>
<evidence type="ECO:0000256" key="8">
    <source>
        <dbReference type="HAMAP-Rule" id="MF_00772"/>
    </source>
</evidence>
<accession>B8JF22</accession>
<dbReference type="RefSeq" id="WP_012632373.1">
    <property type="nucleotide sequence ID" value="NC_011891.1"/>
</dbReference>
<comment type="subcellular location">
    <subcellularLocation>
        <location evidence="8">Cytoplasm</location>
    </subcellularLocation>
</comment>
<dbReference type="GO" id="GO:0032259">
    <property type="term" value="P:methylation"/>
    <property type="evidence" value="ECO:0007669"/>
    <property type="project" value="UniProtKB-KW"/>
</dbReference>
<keyword evidence="2 8" id="KW-0963">Cytoplasm</keyword>
<dbReference type="NCBIfam" id="TIGR00589">
    <property type="entry name" value="ogt"/>
    <property type="match status" value="1"/>
</dbReference>
<dbReference type="InterPro" id="IPR036388">
    <property type="entry name" value="WH-like_DNA-bd_sf"/>
</dbReference>
<feature type="active site" description="Nucleophile; methyl group acceptor" evidence="8">
    <location>
        <position position="135"/>
    </location>
</feature>
<dbReference type="PANTHER" id="PTHR10815">
    <property type="entry name" value="METHYLATED-DNA--PROTEIN-CYSTEINE METHYLTRANSFERASE"/>
    <property type="match status" value="1"/>
</dbReference>
<dbReference type="InterPro" id="IPR001497">
    <property type="entry name" value="MethylDNA_cys_MeTrfase_AS"/>
</dbReference>
<dbReference type="HOGENOM" id="CLU_000445_52_2_7"/>
<evidence type="ECO:0000313" key="11">
    <source>
        <dbReference type="Proteomes" id="UP000007089"/>
    </source>
</evidence>
<evidence type="ECO:0000256" key="7">
    <source>
        <dbReference type="ARBA" id="ARBA00049348"/>
    </source>
</evidence>
<organism evidence="10 11">
    <name type="scientific">Anaeromyxobacter dehalogenans (strain ATCC BAA-258 / DSM 21875 / 2CP-1)</name>
    <dbReference type="NCBI Taxonomy" id="455488"/>
    <lineage>
        <taxon>Bacteria</taxon>
        <taxon>Pseudomonadati</taxon>
        <taxon>Myxococcota</taxon>
        <taxon>Myxococcia</taxon>
        <taxon>Myxococcales</taxon>
        <taxon>Cystobacterineae</taxon>
        <taxon>Anaeromyxobacteraceae</taxon>
        <taxon>Anaeromyxobacter</taxon>
    </lineage>
</organism>
<evidence type="ECO:0000259" key="9">
    <source>
        <dbReference type="Pfam" id="PF01035"/>
    </source>
</evidence>
<dbReference type="InterPro" id="IPR036631">
    <property type="entry name" value="MGMT_N_sf"/>
</dbReference>
<comment type="catalytic activity">
    <reaction evidence="1 8">
        <text>a 4-O-methyl-thymidine in DNA + L-cysteinyl-[protein] = a thymidine in DNA + S-methyl-L-cysteinyl-[protein]</text>
        <dbReference type="Rhea" id="RHEA:53428"/>
        <dbReference type="Rhea" id="RHEA-COMP:10131"/>
        <dbReference type="Rhea" id="RHEA-COMP:10132"/>
        <dbReference type="Rhea" id="RHEA-COMP:13555"/>
        <dbReference type="Rhea" id="RHEA-COMP:13556"/>
        <dbReference type="ChEBI" id="CHEBI:29950"/>
        <dbReference type="ChEBI" id="CHEBI:82612"/>
        <dbReference type="ChEBI" id="CHEBI:137386"/>
        <dbReference type="ChEBI" id="CHEBI:137387"/>
        <dbReference type="EC" id="2.1.1.63"/>
    </reaction>
</comment>
<protein>
    <recommendedName>
        <fullName evidence="8">Methylated-DNA--protein-cysteine methyltransferase</fullName>
        <ecNumber evidence="8">2.1.1.63</ecNumber>
    </recommendedName>
    <alternativeName>
        <fullName evidence="8">6-O-methylguanine-DNA methyltransferase</fullName>
        <shortName evidence="8">MGMT</shortName>
    </alternativeName>
    <alternativeName>
        <fullName evidence="8">O-6-methylguanine-DNA-alkyltransferase</fullName>
    </alternativeName>
</protein>
<dbReference type="Proteomes" id="UP000007089">
    <property type="component" value="Chromosome"/>
</dbReference>
<name>B8JF22_ANAD2</name>
<dbReference type="Pfam" id="PF01035">
    <property type="entry name" value="DNA_binding_1"/>
    <property type="match status" value="1"/>
</dbReference>
<dbReference type="GO" id="GO:0003908">
    <property type="term" value="F:methylated-DNA-[protein]-cysteine S-methyltransferase activity"/>
    <property type="evidence" value="ECO:0007669"/>
    <property type="project" value="UniProtKB-UniRule"/>
</dbReference>
<dbReference type="CDD" id="cd06445">
    <property type="entry name" value="ATase"/>
    <property type="match status" value="1"/>
</dbReference>
<keyword evidence="4 8" id="KW-0808">Transferase</keyword>
<keyword evidence="6 8" id="KW-0234">DNA repair</keyword>
<evidence type="ECO:0000256" key="3">
    <source>
        <dbReference type="ARBA" id="ARBA00022603"/>
    </source>
</evidence>
<dbReference type="InterPro" id="IPR036217">
    <property type="entry name" value="MethylDNA_cys_MeTrfase_DNAb"/>
</dbReference>
<dbReference type="AlphaFoldDB" id="B8JF22"/>
<comment type="function">
    <text evidence="8">Involved in the cellular defense against the biological effects of O6-methylguanine (O6-MeG) and O4-methylthymine (O4-MeT) in DNA. Repairs the methylated nucleobase in DNA by stoichiometrically transferring the methyl group to a cysteine residue in the enzyme. This is a suicide reaction: the enzyme is irreversibly inactivated.</text>
</comment>
<dbReference type="KEGG" id="acp:A2cp1_1028"/>
<dbReference type="PANTHER" id="PTHR10815:SF5">
    <property type="entry name" value="METHYLATED-DNA--PROTEIN-CYSTEINE METHYLTRANSFERASE"/>
    <property type="match status" value="1"/>
</dbReference>
<dbReference type="EC" id="2.1.1.63" evidence="8"/>
<reference evidence="10" key="1">
    <citation type="submission" date="2009-01" db="EMBL/GenBank/DDBJ databases">
        <title>Complete sequence of Anaeromyxobacter dehalogenans 2CP-1.</title>
        <authorList>
            <consortium name="US DOE Joint Genome Institute"/>
            <person name="Lucas S."/>
            <person name="Copeland A."/>
            <person name="Lapidus A."/>
            <person name="Glavina del Rio T."/>
            <person name="Dalin E."/>
            <person name="Tice H."/>
            <person name="Bruce D."/>
            <person name="Goodwin L."/>
            <person name="Pitluck S."/>
            <person name="Saunders E."/>
            <person name="Brettin T."/>
            <person name="Detter J.C."/>
            <person name="Han C."/>
            <person name="Larimer F."/>
            <person name="Land M."/>
            <person name="Hauser L."/>
            <person name="Kyrpides N."/>
            <person name="Ovchinnikova G."/>
            <person name="Beliaev A.S."/>
            <person name="Richardson P."/>
        </authorList>
    </citation>
    <scope>NUCLEOTIDE SEQUENCE</scope>
    <source>
        <strain evidence="10">2CP-1</strain>
    </source>
</reference>
<gene>
    <name evidence="10" type="ordered locus">A2cp1_1028</name>
</gene>
<dbReference type="SUPFAM" id="SSF53155">
    <property type="entry name" value="Methylated DNA-protein cysteine methyltransferase domain"/>
    <property type="match status" value="1"/>
</dbReference>
<evidence type="ECO:0000256" key="1">
    <source>
        <dbReference type="ARBA" id="ARBA00001286"/>
    </source>
</evidence>
<keyword evidence="3 8" id="KW-0489">Methyltransferase</keyword>
<evidence type="ECO:0000256" key="5">
    <source>
        <dbReference type="ARBA" id="ARBA00022763"/>
    </source>
</evidence>
<dbReference type="GO" id="GO:0005737">
    <property type="term" value="C:cytoplasm"/>
    <property type="evidence" value="ECO:0007669"/>
    <property type="project" value="UniProtKB-SubCell"/>
</dbReference>
<feature type="domain" description="Methylated-DNA-[protein]-cysteine S-methyltransferase DNA binding" evidence="9">
    <location>
        <begin position="84"/>
        <end position="163"/>
    </location>
</feature>
<dbReference type="FunFam" id="1.10.10.10:FF:000337">
    <property type="entry name" value="Methylated-DNA--protein-cysteine methyltransferase"/>
    <property type="match status" value="1"/>
</dbReference>
<dbReference type="GO" id="GO:0006307">
    <property type="term" value="P:DNA alkylation repair"/>
    <property type="evidence" value="ECO:0007669"/>
    <property type="project" value="UniProtKB-UniRule"/>
</dbReference>
<keyword evidence="5 8" id="KW-0227">DNA damage</keyword>